<feature type="transmembrane region" description="Helical" evidence="2">
    <location>
        <begin position="143"/>
        <end position="165"/>
    </location>
</feature>
<dbReference type="AlphaFoldDB" id="A0A7H8N3S8"/>
<dbReference type="EMBL" id="CP054929">
    <property type="protein sequence ID" value="QKW48991.1"/>
    <property type="molecule type" value="Genomic_DNA"/>
</dbReference>
<keyword evidence="2" id="KW-0472">Membrane</keyword>
<feature type="compositionally biased region" description="Basic and acidic residues" evidence="1">
    <location>
        <begin position="211"/>
        <end position="224"/>
    </location>
</feature>
<keyword evidence="4" id="KW-1185">Reference proteome</keyword>
<name>A0A7H8N3S8_9ACTN</name>
<keyword evidence="2" id="KW-0812">Transmembrane</keyword>
<keyword evidence="2" id="KW-1133">Transmembrane helix</keyword>
<gene>
    <name evidence="3" type="ORF">HUT08_04940</name>
</gene>
<dbReference type="RefSeq" id="WP_176160723.1">
    <property type="nucleotide sequence ID" value="NZ_CP054929.1"/>
</dbReference>
<accession>A0A7H8N3S8</accession>
<feature type="transmembrane region" description="Helical" evidence="2">
    <location>
        <begin position="99"/>
        <end position="123"/>
    </location>
</feature>
<evidence type="ECO:0000256" key="2">
    <source>
        <dbReference type="SAM" id="Phobius"/>
    </source>
</evidence>
<evidence type="ECO:0000313" key="4">
    <source>
        <dbReference type="Proteomes" id="UP000509303"/>
    </source>
</evidence>
<dbReference type="Proteomes" id="UP000509303">
    <property type="component" value="Chromosome"/>
</dbReference>
<reference evidence="3 4" key="1">
    <citation type="submission" date="2020-06" db="EMBL/GenBank/DDBJ databases">
        <title>Genome mining for natural products.</title>
        <authorList>
            <person name="Zhang B."/>
            <person name="Shi J."/>
            <person name="Ge H."/>
        </authorList>
    </citation>
    <scope>NUCLEOTIDE SEQUENCE [LARGE SCALE GENOMIC DNA]</scope>
    <source>
        <strain evidence="3 4">NA00687</strain>
    </source>
</reference>
<feature type="region of interest" description="Disordered" evidence="1">
    <location>
        <begin position="211"/>
        <end position="268"/>
    </location>
</feature>
<evidence type="ECO:0000256" key="1">
    <source>
        <dbReference type="SAM" id="MobiDB-lite"/>
    </source>
</evidence>
<protein>
    <recommendedName>
        <fullName evidence="5">Transmembrane protein</fullName>
    </recommendedName>
</protein>
<organism evidence="3 4">
    <name type="scientific">Streptomyces buecherae</name>
    <dbReference type="NCBI Taxonomy" id="2763006"/>
    <lineage>
        <taxon>Bacteria</taxon>
        <taxon>Bacillati</taxon>
        <taxon>Actinomycetota</taxon>
        <taxon>Actinomycetes</taxon>
        <taxon>Kitasatosporales</taxon>
        <taxon>Streptomycetaceae</taxon>
        <taxon>Streptomyces</taxon>
    </lineage>
</organism>
<sequence>MTSAPELRGEDRADFDDVLHRALATAEMRTRLRRGVHTTALADWLRERVEAGRSEIAANAAPEYARYLSARAGAGGGSTATRPRRVPPVGRWVRARRRLLPALAVIAPLLASMAAVVFLLLGYVLEIADAASETADALVRAGWTAAVIAVLTGAAALAGLLVTALRHRSVPRPGPDRAARASAVDQARETWRQALLERGMLPFLRARLAEREQARPGRRTDRRPQRPRIGYASPDYASPEYASPGYGGPERLGGDAPIPRADRHDAGA</sequence>
<evidence type="ECO:0000313" key="3">
    <source>
        <dbReference type="EMBL" id="QKW48991.1"/>
    </source>
</evidence>
<proteinExistence type="predicted"/>
<evidence type="ECO:0008006" key="5">
    <source>
        <dbReference type="Google" id="ProtNLM"/>
    </source>
</evidence>